<sequence>MAVEHQINNILFSADRGQFNWERGYKSDSDSSQASTPASAPNQNVDNFEDSEHSDDFSDLIRFNNLLWRRQKADEVMGFGDDEPADLPKENALRNAKYTEKKKDLGLKPFSHPVLAVEDLKSDPKYSEAIHEISLNKIDTTVSNEDIETTSEAYETLKDAEEEQNEHQDSTASLECECPEVNIGSTISDDSNNNHTANSYTNGSPIIPIDLSLPK</sequence>
<evidence type="ECO:0000256" key="2">
    <source>
        <dbReference type="SAM" id="MobiDB-lite"/>
    </source>
</evidence>
<comment type="caution">
    <text evidence="3">The sequence shown here is derived from an EMBL/GenBank/DDBJ whole genome shotgun (WGS) entry which is preliminary data.</text>
</comment>
<dbReference type="EMBL" id="BGZK01000389">
    <property type="protein sequence ID" value="GBP40843.1"/>
    <property type="molecule type" value="Genomic_DNA"/>
</dbReference>
<organism evidence="3 4">
    <name type="scientific">Eumeta variegata</name>
    <name type="common">Bagworm moth</name>
    <name type="synonym">Eumeta japonica</name>
    <dbReference type="NCBI Taxonomy" id="151549"/>
    <lineage>
        <taxon>Eukaryota</taxon>
        <taxon>Metazoa</taxon>
        <taxon>Ecdysozoa</taxon>
        <taxon>Arthropoda</taxon>
        <taxon>Hexapoda</taxon>
        <taxon>Insecta</taxon>
        <taxon>Pterygota</taxon>
        <taxon>Neoptera</taxon>
        <taxon>Endopterygota</taxon>
        <taxon>Lepidoptera</taxon>
        <taxon>Glossata</taxon>
        <taxon>Ditrysia</taxon>
        <taxon>Tineoidea</taxon>
        <taxon>Psychidae</taxon>
        <taxon>Oiketicinae</taxon>
        <taxon>Eumeta</taxon>
    </lineage>
</organism>
<evidence type="ECO:0000256" key="1">
    <source>
        <dbReference type="SAM" id="Coils"/>
    </source>
</evidence>
<keyword evidence="4" id="KW-1185">Reference proteome</keyword>
<feature type="coiled-coil region" evidence="1">
    <location>
        <begin position="144"/>
        <end position="177"/>
    </location>
</feature>
<protein>
    <submittedName>
        <fullName evidence="3">Uncharacterized protein</fullName>
    </submittedName>
</protein>
<dbReference type="OrthoDB" id="7699963at2759"/>
<evidence type="ECO:0000313" key="4">
    <source>
        <dbReference type="Proteomes" id="UP000299102"/>
    </source>
</evidence>
<feature type="compositionally biased region" description="Polar residues" evidence="2">
    <location>
        <begin position="30"/>
        <end position="45"/>
    </location>
</feature>
<feature type="compositionally biased region" description="Polar residues" evidence="2">
    <location>
        <begin position="184"/>
        <end position="204"/>
    </location>
</feature>
<name>A0A4C1VQA8_EUMVA</name>
<dbReference type="AlphaFoldDB" id="A0A4C1VQA8"/>
<accession>A0A4C1VQA8</accession>
<reference evidence="3 4" key="1">
    <citation type="journal article" date="2019" name="Commun. Biol.">
        <title>The bagworm genome reveals a unique fibroin gene that provides high tensile strength.</title>
        <authorList>
            <person name="Kono N."/>
            <person name="Nakamura H."/>
            <person name="Ohtoshi R."/>
            <person name="Tomita M."/>
            <person name="Numata K."/>
            <person name="Arakawa K."/>
        </authorList>
    </citation>
    <scope>NUCLEOTIDE SEQUENCE [LARGE SCALE GENOMIC DNA]</scope>
</reference>
<gene>
    <name evidence="3" type="ORF">EVAR_88904_1</name>
</gene>
<dbReference type="Proteomes" id="UP000299102">
    <property type="component" value="Unassembled WGS sequence"/>
</dbReference>
<feature type="region of interest" description="Disordered" evidence="2">
    <location>
        <begin position="23"/>
        <end position="54"/>
    </location>
</feature>
<keyword evidence="1" id="KW-0175">Coiled coil</keyword>
<evidence type="ECO:0000313" key="3">
    <source>
        <dbReference type="EMBL" id="GBP40843.1"/>
    </source>
</evidence>
<feature type="region of interest" description="Disordered" evidence="2">
    <location>
        <begin position="184"/>
        <end position="215"/>
    </location>
</feature>
<proteinExistence type="predicted"/>